<evidence type="ECO:0000256" key="1">
    <source>
        <dbReference type="SAM" id="MobiDB-lite"/>
    </source>
</evidence>
<reference evidence="2" key="1">
    <citation type="submission" date="2018-06" db="EMBL/GenBank/DDBJ databases">
        <authorList>
            <person name="Zhirakovskaya E."/>
        </authorList>
    </citation>
    <scope>NUCLEOTIDE SEQUENCE</scope>
</reference>
<feature type="region of interest" description="Disordered" evidence="1">
    <location>
        <begin position="1"/>
        <end position="21"/>
    </location>
</feature>
<feature type="compositionally biased region" description="Polar residues" evidence="1">
    <location>
        <begin position="11"/>
        <end position="21"/>
    </location>
</feature>
<dbReference type="EMBL" id="UOFA01000349">
    <property type="protein sequence ID" value="VAW47519.1"/>
    <property type="molecule type" value="Genomic_DNA"/>
</dbReference>
<gene>
    <name evidence="2" type="ORF">MNBD_GAMMA02-1228</name>
</gene>
<proteinExistence type="predicted"/>
<organism evidence="2">
    <name type="scientific">hydrothermal vent metagenome</name>
    <dbReference type="NCBI Taxonomy" id="652676"/>
    <lineage>
        <taxon>unclassified sequences</taxon>
        <taxon>metagenomes</taxon>
        <taxon>ecological metagenomes</taxon>
    </lineage>
</organism>
<protein>
    <submittedName>
        <fullName evidence="2">Uncharacterized protein</fullName>
    </submittedName>
</protein>
<evidence type="ECO:0000313" key="2">
    <source>
        <dbReference type="EMBL" id="VAW47519.1"/>
    </source>
</evidence>
<dbReference type="AlphaFoldDB" id="A0A3B0WDR4"/>
<sequence length="110" mass="12796">MTHPTAPSFPSCPTTVDSPNQSQYYEASDRIYLAAYYSDQLENQLTSYVVLRPDNSVVASWTHASNALHYAASYWYWFYDLPSFPQMGRWTFKATYESQVAEQYLVLWVI</sequence>
<accession>A0A3B0WDR4</accession>
<name>A0A3B0WDR4_9ZZZZ</name>